<evidence type="ECO:0000256" key="5">
    <source>
        <dbReference type="ARBA" id="ARBA00013081"/>
    </source>
</evidence>
<dbReference type="InterPro" id="IPR013105">
    <property type="entry name" value="TPR_2"/>
</dbReference>
<keyword evidence="11" id="KW-0464">Manganese</keyword>
<evidence type="ECO:0000313" key="20">
    <source>
        <dbReference type="EMBL" id="KAF4659612.1"/>
    </source>
</evidence>
<keyword evidence="21" id="KW-1185">Reference proteome</keyword>
<evidence type="ECO:0000256" key="18">
    <source>
        <dbReference type="SAM" id="MobiDB-lite"/>
    </source>
</evidence>
<dbReference type="SMART" id="SM00028">
    <property type="entry name" value="TPR"/>
    <property type="match status" value="3"/>
</dbReference>
<dbReference type="PANTHER" id="PTHR45668:SF5">
    <property type="entry name" value="SERINE_THREONINE-PROTEIN PHOSPHATASE 5"/>
    <property type="match status" value="1"/>
</dbReference>
<evidence type="ECO:0000256" key="11">
    <source>
        <dbReference type="ARBA" id="ARBA00023211"/>
    </source>
</evidence>
<organism evidence="20 21">
    <name type="scientific">Perkinsus chesapeaki</name>
    <name type="common">Clam parasite</name>
    <name type="synonym">Perkinsus andrewsi</name>
    <dbReference type="NCBI Taxonomy" id="330153"/>
    <lineage>
        <taxon>Eukaryota</taxon>
        <taxon>Sar</taxon>
        <taxon>Alveolata</taxon>
        <taxon>Perkinsozoa</taxon>
        <taxon>Perkinsea</taxon>
        <taxon>Perkinsida</taxon>
        <taxon>Perkinsidae</taxon>
        <taxon>Perkinsus</taxon>
    </lineage>
</organism>
<dbReference type="PRINTS" id="PR00114">
    <property type="entry name" value="STPHPHTASE"/>
</dbReference>
<dbReference type="SUPFAM" id="SSF56300">
    <property type="entry name" value="Metallo-dependent phosphatases"/>
    <property type="match status" value="1"/>
</dbReference>
<feature type="repeat" description="TPR" evidence="17">
    <location>
        <begin position="18"/>
        <end position="51"/>
    </location>
</feature>
<dbReference type="SMART" id="SM00156">
    <property type="entry name" value="PP2Ac"/>
    <property type="match status" value="1"/>
</dbReference>
<keyword evidence="10" id="KW-0904">Protein phosphatase</keyword>
<comment type="subcellular location">
    <subcellularLocation>
        <location evidence="3">Nucleus</location>
    </subcellularLocation>
</comment>
<keyword evidence="9 17" id="KW-0802">TPR repeat</keyword>
<dbReference type="GO" id="GO:0005737">
    <property type="term" value="C:cytoplasm"/>
    <property type="evidence" value="ECO:0007669"/>
    <property type="project" value="UniProtKB-ARBA"/>
</dbReference>
<feature type="active site" description="Proton donor/acceptor" evidence="16">
    <location>
        <position position="330"/>
    </location>
</feature>
<dbReference type="OrthoDB" id="445564at2759"/>
<name>A0A7J6LJZ6_PERCH</name>
<keyword evidence="6" id="KW-0479">Metal-binding</keyword>
<dbReference type="InterPro" id="IPR013235">
    <property type="entry name" value="PPP_dom"/>
</dbReference>
<dbReference type="Pfam" id="PF07719">
    <property type="entry name" value="TPR_2"/>
    <property type="match status" value="1"/>
</dbReference>
<evidence type="ECO:0000256" key="10">
    <source>
        <dbReference type="ARBA" id="ARBA00022912"/>
    </source>
</evidence>
<evidence type="ECO:0000256" key="4">
    <source>
        <dbReference type="ARBA" id="ARBA00008786"/>
    </source>
</evidence>
<gene>
    <name evidence="20" type="primary">PPP5C</name>
    <name evidence="20" type="ORF">FOL47_007510</name>
</gene>
<keyword evidence="7" id="KW-0677">Repeat</keyword>
<comment type="catalytic activity">
    <reaction evidence="14">
        <text>O-phospho-L-threonyl-[protein] + H2O = L-threonyl-[protein] + phosphate</text>
        <dbReference type="Rhea" id="RHEA:47004"/>
        <dbReference type="Rhea" id="RHEA-COMP:11060"/>
        <dbReference type="Rhea" id="RHEA-COMP:11605"/>
        <dbReference type="ChEBI" id="CHEBI:15377"/>
        <dbReference type="ChEBI" id="CHEBI:30013"/>
        <dbReference type="ChEBI" id="CHEBI:43474"/>
        <dbReference type="ChEBI" id="CHEBI:61977"/>
        <dbReference type="EC" id="3.1.3.16"/>
    </reaction>
    <physiologicalReaction direction="left-to-right" evidence="14">
        <dbReference type="Rhea" id="RHEA:47005"/>
    </physiologicalReaction>
</comment>
<dbReference type="EMBL" id="JAAPAO010000446">
    <property type="protein sequence ID" value="KAF4659612.1"/>
    <property type="molecule type" value="Genomic_DNA"/>
</dbReference>
<dbReference type="Gene3D" id="1.25.40.10">
    <property type="entry name" value="Tetratricopeptide repeat domain"/>
    <property type="match status" value="1"/>
</dbReference>
<evidence type="ECO:0000256" key="17">
    <source>
        <dbReference type="PROSITE-ProRule" id="PRU00339"/>
    </source>
</evidence>
<comment type="cofactor">
    <cofactor evidence="1">
        <name>Mn(2+)</name>
        <dbReference type="ChEBI" id="CHEBI:29035"/>
    </cofactor>
</comment>
<evidence type="ECO:0000256" key="8">
    <source>
        <dbReference type="ARBA" id="ARBA00022801"/>
    </source>
</evidence>
<dbReference type="PROSITE" id="PS50005">
    <property type="entry name" value="TPR"/>
    <property type="match status" value="2"/>
</dbReference>
<evidence type="ECO:0000256" key="14">
    <source>
        <dbReference type="ARBA" id="ARBA00048832"/>
    </source>
</evidence>
<evidence type="ECO:0000256" key="9">
    <source>
        <dbReference type="ARBA" id="ARBA00022803"/>
    </source>
</evidence>
<evidence type="ECO:0000256" key="7">
    <source>
        <dbReference type="ARBA" id="ARBA00022737"/>
    </source>
</evidence>
<dbReference type="FunFam" id="3.60.21.10:FF:000036">
    <property type="entry name" value="Serine/threonine protein phosphatase 5"/>
    <property type="match status" value="1"/>
</dbReference>
<proteinExistence type="inferred from homology"/>
<dbReference type="EC" id="3.1.3.16" evidence="5"/>
<reference evidence="20 21" key="1">
    <citation type="submission" date="2020-04" db="EMBL/GenBank/DDBJ databases">
        <title>Perkinsus chesapeaki whole genome sequence.</title>
        <authorList>
            <person name="Bogema D.R."/>
        </authorList>
    </citation>
    <scope>NUCLEOTIDE SEQUENCE [LARGE SCALE GENOMIC DNA]</scope>
    <source>
        <strain evidence="20">ATCC PRA-425</strain>
    </source>
</reference>
<dbReference type="InterPro" id="IPR051134">
    <property type="entry name" value="PPP_phosphatase"/>
</dbReference>
<feature type="compositionally biased region" description="Acidic residues" evidence="18">
    <location>
        <begin position="49"/>
        <end position="58"/>
    </location>
</feature>
<accession>A0A7J6LJZ6</accession>
<feature type="domain" description="Serine/threonine specific protein phosphatases" evidence="19">
    <location>
        <begin position="230"/>
        <end position="509"/>
    </location>
</feature>
<dbReference type="InterPro" id="IPR006186">
    <property type="entry name" value="Ser/Thr-sp_prot-phosphatase"/>
</dbReference>
<feature type="region of interest" description="Disordered" evidence="18">
    <location>
        <begin position="49"/>
        <end position="78"/>
    </location>
</feature>
<dbReference type="InterPro" id="IPR004843">
    <property type="entry name" value="Calcineurin-like_PHP"/>
</dbReference>
<evidence type="ECO:0000256" key="1">
    <source>
        <dbReference type="ARBA" id="ARBA00001936"/>
    </source>
</evidence>
<dbReference type="Pfam" id="PF00149">
    <property type="entry name" value="Metallophos"/>
    <property type="match status" value="1"/>
</dbReference>
<evidence type="ECO:0000256" key="6">
    <source>
        <dbReference type="ARBA" id="ARBA00022723"/>
    </source>
</evidence>
<evidence type="ECO:0000256" key="15">
    <source>
        <dbReference type="ARBA" id="ARBA00073946"/>
    </source>
</evidence>
<dbReference type="PIRSF" id="PIRSF033096">
    <property type="entry name" value="PPPtase_5"/>
    <property type="match status" value="1"/>
</dbReference>
<evidence type="ECO:0000256" key="3">
    <source>
        <dbReference type="ARBA" id="ARBA00004123"/>
    </source>
</evidence>
<evidence type="ECO:0000256" key="16">
    <source>
        <dbReference type="PIRSR" id="PIRSR033096-1"/>
    </source>
</evidence>
<keyword evidence="8" id="KW-0378">Hydrolase</keyword>
<comment type="caution">
    <text evidence="20">The sequence shown here is derived from an EMBL/GenBank/DDBJ whole genome shotgun (WGS) entry which is preliminary data.</text>
</comment>
<dbReference type="PANTHER" id="PTHR45668">
    <property type="entry name" value="SERINE/THREONINE-PROTEIN PHOSPHATASE 5-RELATED"/>
    <property type="match status" value="1"/>
</dbReference>
<comment type="similarity">
    <text evidence="4">Belongs to the PPP phosphatase family. PP-5 (PP-T) subfamily.</text>
</comment>
<dbReference type="Pfam" id="PF08321">
    <property type="entry name" value="PPP5"/>
    <property type="match status" value="1"/>
</dbReference>
<dbReference type="InterPro" id="IPR011990">
    <property type="entry name" value="TPR-like_helical_dom_sf"/>
</dbReference>
<dbReference type="AlphaFoldDB" id="A0A7J6LJZ6"/>
<dbReference type="GO" id="GO:0046872">
    <property type="term" value="F:metal ion binding"/>
    <property type="evidence" value="ECO:0007669"/>
    <property type="project" value="UniProtKB-KW"/>
</dbReference>
<evidence type="ECO:0000259" key="19">
    <source>
        <dbReference type="SMART" id="SM00156"/>
    </source>
</evidence>
<dbReference type="InterPro" id="IPR029052">
    <property type="entry name" value="Metallo-depent_PP-like"/>
</dbReference>
<dbReference type="Proteomes" id="UP000591131">
    <property type="component" value="Unassembled WGS sequence"/>
</dbReference>
<feature type="repeat" description="TPR" evidence="17">
    <location>
        <begin position="123"/>
        <end position="156"/>
    </location>
</feature>
<dbReference type="SUPFAM" id="SSF48452">
    <property type="entry name" value="TPR-like"/>
    <property type="match status" value="1"/>
</dbReference>
<dbReference type="GO" id="GO:0005634">
    <property type="term" value="C:nucleus"/>
    <property type="evidence" value="ECO:0007669"/>
    <property type="project" value="UniProtKB-SubCell"/>
</dbReference>
<comment type="cofactor">
    <cofactor evidence="2">
        <name>Mg(2+)</name>
        <dbReference type="ChEBI" id="CHEBI:18420"/>
    </cofactor>
</comment>
<evidence type="ECO:0000256" key="2">
    <source>
        <dbReference type="ARBA" id="ARBA00001946"/>
    </source>
</evidence>
<comment type="catalytic activity">
    <reaction evidence="13">
        <text>O-phospho-L-seryl-[protein] + H2O = L-seryl-[protein] + phosphate</text>
        <dbReference type="Rhea" id="RHEA:20629"/>
        <dbReference type="Rhea" id="RHEA-COMP:9863"/>
        <dbReference type="Rhea" id="RHEA-COMP:11604"/>
        <dbReference type="ChEBI" id="CHEBI:15377"/>
        <dbReference type="ChEBI" id="CHEBI:29999"/>
        <dbReference type="ChEBI" id="CHEBI:43474"/>
        <dbReference type="ChEBI" id="CHEBI:83421"/>
        <dbReference type="EC" id="3.1.3.16"/>
    </reaction>
    <physiologicalReaction direction="left-to-right" evidence="13">
        <dbReference type="Rhea" id="RHEA:20630"/>
    </physiologicalReaction>
</comment>
<dbReference type="Gene3D" id="3.60.21.10">
    <property type="match status" value="1"/>
</dbReference>
<dbReference type="CDD" id="cd07417">
    <property type="entry name" value="MPP_PP5_C"/>
    <property type="match status" value="1"/>
</dbReference>
<dbReference type="InterPro" id="IPR019734">
    <property type="entry name" value="TPR_rpt"/>
</dbReference>
<sequence>MADPDTPVAPAEDLAAKADEYKNEGNAHFKAGRYKNALVSYSMAIEVAEGESDDEDDISTGAPTTPSDAGLKDDEEDVAPKHPDFPNLHIYYSNRALCNIKMENLGSAIEDATRAINLKPSYSKAYYRRGCARMELFRYSEASKDFERVVRLSPKDLDARAKYKACKKQIQAAKFAKAIATEHTVRPSETANLENIDVPASYDGPVIEGGKIDQKFIDALTVYLKDERTLAKKFAYQIVLGAIAYFKKQPTLCNIDVPVGKHFTVCGDIHGQFYDLLNIFKLNGTPGPENPYLFNGDFVDRGSFSLECILLLLSYKLAYPNSLFLARGNHESRNMNQLYGFKGEVEAKYDETLYNLFCEAFCLLPLAHIINNTVFATHGGLFSKDGVTLDDIRAVDRDQEPPDSGLMTEMLWSDPMSVRGRAPSQRGVGVMFGEDVTRNFLETNDLQLIVRSHEMKDEGYEVEHSGNLITVFSAPNYCDQMGNKGAFLNFTVLTDAERDAEEKKETANGMNRGTQRTLYGNLKLKCTKFEHVPHPPKSAMHYANPALLGPMMGGMNLQQMMASSQ</sequence>
<keyword evidence="12" id="KW-0539">Nucleus</keyword>
<dbReference type="InterPro" id="IPR041753">
    <property type="entry name" value="PP5_C"/>
</dbReference>
<protein>
    <recommendedName>
        <fullName evidence="15">Serine/threonine-protein phosphatase T</fullName>
        <ecNumber evidence="5">3.1.3.16</ecNumber>
    </recommendedName>
</protein>
<evidence type="ECO:0000313" key="21">
    <source>
        <dbReference type="Proteomes" id="UP000591131"/>
    </source>
</evidence>
<evidence type="ECO:0000256" key="13">
    <source>
        <dbReference type="ARBA" id="ARBA00047986"/>
    </source>
</evidence>
<evidence type="ECO:0000256" key="12">
    <source>
        <dbReference type="ARBA" id="ARBA00023242"/>
    </source>
</evidence>
<dbReference type="GO" id="GO:0004722">
    <property type="term" value="F:protein serine/threonine phosphatase activity"/>
    <property type="evidence" value="ECO:0007669"/>
    <property type="project" value="UniProtKB-EC"/>
</dbReference>